<dbReference type="SUPFAM" id="SSF53271">
    <property type="entry name" value="PRTase-like"/>
    <property type="match status" value="1"/>
</dbReference>
<keyword evidence="5" id="KW-1185">Reference proteome</keyword>
<proteinExistence type="predicted"/>
<feature type="domain" description="Phosphoribosyltransferase" evidence="3">
    <location>
        <begin position="11"/>
        <end position="150"/>
    </location>
</feature>
<dbReference type="GO" id="GO:0016757">
    <property type="term" value="F:glycosyltransferase activity"/>
    <property type="evidence" value="ECO:0007669"/>
    <property type="project" value="UniProtKB-KW"/>
</dbReference>
<evidence type="ECO:0000256" key="1">
    <source>
        <dbReference type="ARBA" id="ARBA00022676"/>
    </source>
</evidence>
<dbReference type="Proteomes" id="UP000317371">
    <property type="component" value="Unassembled WGS sequence"/>
</dbReference>
<evidence type="ECO:0000313" key="4">
    <source>
        <dbReference type="EMBL" id="TQE97850.1"/>
    </source>
</evidence>
<dbReference type="CDD" id="cd06223">
    <property type="entry name" value="PRTases_typeI"/>
    <property type="match status" value="1"/>
</dbReference>
<gene>
    <name evidence="4" type="ORF">FKZ61_00260</name>
</gene>
<evidence type="ECO:0000313" key="5">
    <source>
        <dbReference type="Proteomes" id="UP000317371"/>
    </source>
</evidence>
<dbReference type="AlphaFoldDB" id="A0A540VM62"/>
<accession>A0A540VM62</accession>
<dbReference type="EMBL" id="VIGC01000001">
    <property type="protein sequence ID" value="TQE97850.1"/>
    <property type="molecule type" value="Genomic_DNA"/>
</dbReference>
<dbReference type="OrthoDB" id="156074at2"/>
<dbReference type="PANTHER" id="PTHR43363:SF1">
    <property type="entry name" value="HYPOXANTHINE-GUANINE PHOSPHORIBOSYLTRANSFERASE"/>
    <property type="match status" value="1"/>
</dbReference>
<protein>
    <submittedName>
        <fullName evidence="4">Phosphoribosyltransferase</fullName>
    </submittedName>
</protein>
<dbReference type="Pfam" id="PF00156">
    <property type="entry name" value="Pribosyltran"/>
    <property type="match status" value="1"/>
</dbReference>
<evidence type="ECO:0000259" key="3">
    <source>
        <dbReference type="Pfam" id="PF00156"/>
    </source>
</evidence>
<comment type="caution">
    <text evidence="4">The sequence shown here is derived from an EMBL/GenBank/DDBJ whole genome shotgun (WGS) entry which is preliminary data.</text>
</comment>
<dbReference type="Gene3D" id="3.40.50.2020">
    <property type="match status" value="1"/>
</dbReference>
<keyword evidence="2 4" id="KW-0808">Transferase</keyword>
<evidence type="ECO:0000256" key="2">
    <source>
        <dbReference type="ARBA" id="ARBA00022679"/>
    </source>
</evidence>
<dbReference type="InParanoid" id="A0A540VM62"/>
<reference evidence="4 5" key="1">
    <citation type="submission" date="2019-06" db="EMBL/GenBank/DDBJ databases">
        <title>Genome sequence of Litorilinea aerophila BAA-2444.</title>
        <authorList>
            <person name="Maclea K.S."/>
            <person name="Maurais E.G."/>
            <person name="Iannazzi L.C."/>
        </authorList>
    </citation>
    <scope>NUCLEOTIDE SEQUENCE [LARGE SCALE GENOMIC DNA]</scope>
    <source>
        <strain evidence="4 5">ATCC BAA-2444</strain>
    </source>
</reference>
<dbReference type="RefSeq" id="WP_141608060.1">
    <property type="nucleotide sequence ID" value="NZ_VIGC02000001.1"/>
</dbReference>
<organism evidence="4 5">
    <name type="scientific">Litorilinea aerophila</name>
    <dbReference type="NCBI Taxonomy" id="1204385"/>
    <lineage>
        <taxon>Bacteria</taxon>
        <taxon>Bacillati</taxon>
        <taxon>Chloroflexota</taxon>
        <taxon>Caldilineae</taxon>
        <taxon>Caldilineales</taxon>
        <taxon>Caldilineaceae</taxon>
        <taxon>Litorilinea</taxon>
    </lineage>
</organism>
<name>A0A540VM62_9CHLR</name>
<dbReference type="InterPro" id="IPR029057">
    <property type="entry name" value="PRTase-like"/>
</dbReference>
<dbReference type="InterPro" id="IPR000836">
    <property type="entry name" value="PRTase_dom"/>
</dbReference>
<dbReference type="PANTHER" id="PTHR43363">
    <property type="entry name" value="HYPOXANTHINE PHOSPHORIBOSYLTRANSFERASE"/>
    <property type="match status" value="1"/>
</dbReference>
<keyword evidence="1 4" id="KW-0328">Glycosyltransferase</keyword>
<sequence length="168" mass="19460">MKHVYLTWHDLEELVSKLIFKLNTPYDAILVITRGGIIPGGMIAEALGMKDVLTAAVYFPEDPSQRSKLSWPRFQQFPTDTLLSGRKILVVDNLWYQGRTIMAVKGRIETAGGYPELAVIHWKKQSSYFPDEQPDYYAEITEDFIHYPWQRIDDSDYRIRAHPIMPLS</sequence>